<dbReference type="eggNOG" id="KOG1081">
    <property type="taxonomic scope" value="Eukaryota"/>
</dbReference>
<dbReference type="SMART" id="SM00249">
    <property type="entry name" value="PHD"/>
    <property type="match status" value="1"/>
</dbReference>
<dbReference type="GO" id="GO:0008270">
    <property type="term" value="F:zinc ion binding"/>
    <property type="evidence" value="ECO:0007669"/>
    <property type="project" value="UniProtKB-KW"/>
</dbReference>
<dbReference type="SUPFAM" id="SSF47592">
    <property type="entry name" value="SWIB/MDM2 domain"/>
    <property type="match status" value="1"/>
</dbReference>
<dbReference type="AlphaFoldDB" id="W1NWL3"/>
<evidence type="ECO:0000259" key="6">
    <source>
        <dbReference type="PROSITE" id="PS51925"/>
    </source>
</evidence>
<dbReference type="Gramene" id="ERM99698">
    <property type="protein sequence ID" value="ERM99698"/>
    <property type="gene ID" value="AMTR_s00099p00073140"/>
</dbReference>
<dbReference type="InterPro" id="IPR036128">
    <property type="entry name" value="Plus3-like_sf"/>
</dbReference>
<dbReference type="Proteomes" id="UP000017836">
    <property type="component" value="Unassembled WGS sequence"/>
</dbReference>
<dbReference type="InterPro" id="IPR036885">
    <property type="entry name" value="SWIB_MDM2_dom_sf"/>
</dbReference>
<dbReference type="PANTHER" id="PTHR46851">
    <property type="entry name" value="OS01G0884500 PROTEIN"/>
    <property type="match status" value="1"/>
</dbReference>
<evidence type="ECO:0000313" key="7">
    <source>
        <dbReference type="EMBL" id="ERM99698.1"/>
    </source>
</evidence>
<evidence type="ECO:0000256" key="4">
    <source>
        <dbReference type="SAM" id="MobiDB-lite"/>
    </source>
</evidence>
<dbReference type="Pfam" id="PF03126">
    <property type="entry name" value="Plus-3"/>
    <property type="match status" value="1"/>
</dbReference>
<dbReference type="InterPro" id="IPR001965">
    <property type="entry name" value="Znf_PHD"/>
</dbReference>
<keyword evidence="8" id="KW-1185">Reference proteome</keyword>
<feature type="domain" description="Plus3" evidence="5">
    <location>
        <begin position="358"/>
        <end position="483"/>
    </location>
</feature>
<accession>W1NWL3</accession>
<dbReference type="InterPro" id="IPR003121">
    <property type="entry name" value="SWIB_MDM2_domain"/>
</dbReference>
<evidence type="ECO:0000259" key="5">
    <source>
        <dbReference type="PROSITE" id="PS51360"/>
    </source>
</evidence>
<dbReference type="InterPro" id="IPR011011">
    <property type="entry name" value="Znf_FYVE_PHD"/>
</dbReference>
<dbReference type="InterPro" id="IPR045894">
    <property type="entry name" value="At5g08430-like"/>
</dbReference>
<gene>
    <name evidence="7" type="ORF">AMTR_s00099p00073140</name>
</gene>
<keyword evidence="3" id="KW-0862">Zinc</keyword>
<evidence type="ECO:0000256" key="1">
    <source>
        <dbReference type="ARBA" id="ARBA00022723"/>
    </source>
</evidence>
<organism evidence="7 8">
    <name type="scientific">Amborella trichopoda</name>
    <dbReference type="NCBI Taxonomy" id="13333"/>
    <lineage>
        <taxon>Eukaryota</taxon>
        <taxon>Viridiplantae</taxon>
        <taxon>Streptophyta</taxon>
        <taxon>Embryophyta</taxon>
        <taxon>Tracheophyta</taxon>
        <taxon>Spermatophyta</taxon>
        <taxon>Magnoliopsida</taxon>
        <taxon>Amborellales</taxon>
        <taxon>Amborellaceae</taxon>
        <taxon>Amborella</taxon>
    </lineage>
</organism>
<dbReference type="InterPro" id="IPR013083">
    <property type="entry name" value="Znf_RING/FYVE/PHD"/>
</dbReference>
<dbReference type="SUPFAM" id="SSF159042">
    <property type="entry name" value="Plus3-like"/>
    <property type="match status" value="1"/>
</dbReference>
<feature type="region of interest" description="Disordered" evidence="4">
    <location>
        <begin position="306"/>
        <end position="347"/>
    </location>
</feature>
<name>W1NWL3_AMBTC</name>
<evidence type="ECO:0000256" key="3">
    <source>
        <dbReference type="ARBA" id="ARBA00022833"/>
    </source>
</evidence>
<dbReference type="Pfam" id="PF02201">
    <property type="entry name" value="SWIB"/>
    <property type="match status" value="1"/>
</dbReference>
<dbReference type="EMBL" id="KI394994">
    <property type="protein sequence ID" value="ERM99698.1"/>
    <property type="molecule type" value="Genomic_DNA"/>
</dbReference>
<evidence type="ECO:0000313" key="8">
    <source>
        <dbReference type="Proteomes" id="UP000017836"/>
    </source>
</evidence>
<keyword evidence="2" id="KW-0863">Zinc-finger</keyword>
<dbReference type="InterPro" id="IPR004343">
    <property type="entry name" value="Plus-3_dom"/>
</dbReference>
<dbReference type="PROSITE" id="PS51360">
    <property type="entry name" value="PLUS3"/>
    <property type="match status" value="1"/>
</dbReference>
<dbReference type="PROSITE" id="PS51925">
    <property type="entry name" value="SWIB_MDM2"/>
    <property type="match status" value="1"/>
</dbReference>
<dbReference type="OMA" id="MGFCNNC"/>
<dbReference type="SUPFAM" id="SSF57903">
    <property type="entry name" value="FYVE/PHD zinc finger"/>
    <property type="match status" value="1"/>
</dbReference>
<dbReference type="STRING" id="13333.W1NWL3"/>
<feature type="compositionally biased region" description="Basic and acidic residues" evidence="4">
    <location>
        <begin position="331"/>
        <end position="346"/>
    </location>
</feature>
<dbReference type="SMART" id="SM00719">
    <property type="entry name" value="Plus3"/>
    <property type="match status" value="1"/>
</dbReference>
<evidence type="ECO:0000256" key="2">
    <source>
        <dbReference type="ARBA" id="ARBA00022771"/>
    </source>
</evidence>
<dbReference type="HOGENOM" id="CLU_019956_1_0_1"/>
<protein>
    <submittedName>
        <fullName evidence="7">Uncharacterized protein</fullName>
    </submittedName>
</protein>
<proteinExistence type="predicted"/>
<dbReference type="Gene3D" id="3.30.40.10">
    <property type="entry name" value="Zinc/RING finger domain, C3HC4 (zinc finger)"/>
    <property type="match status" value="1"/>
</dbReference>
<sequence>MTKVKKRKEEIAEDVCFLCKDGGVLLVCDYSACLKGYHTNCVGKSPDFLEGNEQWHCGWHFCYLCKRSSSFQCFCCPFSVCDGCFNETNFVPVKKKRGFCDYCLKLALMIEEDLDADSDGGKVDFNDTETYEYLFKDYWVGLKQKENIILENLQAAYDRLKKSKFIMDGKYSKDMLLKNRGEEDKEYKLDLESDGLSMEEKTKRKKMAPNSKKYGKKCKSGKMVFIGWGSKELISFLKSIGKDTEKPLDHVKVYEIVREYIHENKLVKPNKKSRILCDTRLRSLLGKKSLHRLRLCDSLERHLAASQKEESSSETSSDEDNPAASSKRKRLSDSCHETRRPGKNADEDLEIPKGVYARVSVKNIKYIYLRRSLLEKFYDNLETFESKVVGCFVRVKSDGKEKRNNYELVQVVGIKRSLDDLKVGMTSKDIVLKVSNSEKDVPISLISDDEFSEEECEELRQSMKKGLLKRPTVCIKIDIIDFQ</sequence>
<reference evidence="8" key="1">
    <citation type="journal article" date="2013" name="Science">
        <title>The Amborella genome and the evolution of flowering plants.</title>
        <authorList>
            <consortium name="Amborella Genome Project"/>
        </authorList>
    </citation>
    <scope>NUCLEOTIDE SEQUENCE [LARGE SCALE GENOMIC DNA]</scope>
</reference>
<dbReference type="Gene3D" id="1.10.245.10">
    <property type="entry name" value="SWIB/MDM2 domain"/>
    <property type="match status" value="1"/>
</dbReference>
<keyword evidence="1" id="KW-0479">Metal-binding</keyword>
<dbReference type="PANTHER" id="PTHR46851:SF11">
    <property type="entry name" value="GYF DOMAIN-CONTAINING PROTEIN"/>
    <property type="match status" value="1"/>
</dbReference>
<feature type="domain" description="DM2" evidence="6">
    <location>
        <begin position="222"/>
        <end position="305"/>
    </location>
</feature>
<dbReference type="Gene3D" id="3.90.70.200">
    <property type="entry name" value="Plus-3 domain"/>
    <property type="match status" value="1"/>
</dbReference>
<dbReference type="eggNOG" id="KOG1946">
    <property type="taxonomic scope" value="Eukaryota"/>
</dbReference>
<dbReference type="GO" id="GO:0003677">
    <property type="term" value="F:DNA binding"/>
    <property type="evidence" value="ECO:0007669"/>
    <property type="project" value="InterPro"/>
</dbReference>
<dbReference type="CDD" id="cd10567">
    <property type="entry name" value="SWIB-MDM2_like"/>
    <property type="match status" value="1"/>
</dbReference>